<feature type="region of interest" description="Disordered" evidence="6">
    <location>
        <begin position="460"/>
        <end position="602"/>
    </location>
</feature>
<dbReference type="CDD" id="cd00130">
    <property type="entry name" value="PAS"/>
    <property type="match status" value="2"/>
</dbReference>
<feature type="compositionally biased region" description="Basic and acidic residues" evidence="6">
    <location>
        <begin position="527"/>
        <end position="542"/>
    </location>
</feature>
<dbReference type="EC" id="2.7.13.3" evidence="2"/>
<organism evidence="9 10">
    <name type="scientific">Pseudoxanthobacter soli DSM 19599</name>
    <dbReference type="NCBI Taxonomy" id="1123029"/>
    <lineage>
        <taxon>Bacteria</taxon>
        <taxon>Pseudomonadati</taxon>
        <taxon>Pseudomonadota</taxon>
        <taxon>Alphaproteobacteria</taxon>
        <taxon>Hyphomicrobiales</taxon>
        <taxon>Segnochrobactraceae</taxon>
        <taxon>Pseudoxanthobacter</taxon>
    </lineage>
</organism>
<dbReference type="Gene3D" id="1.10.287.130">
    <property type="match status" value="1"/>
</dbReference>
<feature type="compositionally biased region" description="Acidic residues" evidence="6">
    <location>
        <begin position="515"/>
        <end position="526"/>
    </location>
</feature>
<dbReference type="SMART" id="SM00388">
    <property type="entry name" value="HisKA"/>
    <property type="match status" value="1"/>
</dbReference>
<name>A0A1M7ZCM4_9HYPH</name>
<evidence type="ECO:0000256" key="4">
    <source>
        <dbReference type="ARBA" id="ARBA00022679"/>
    </source>
</evidence>
<evidence type="ECO:0000256" key="5">
    <source>
        <dbReference type="ARBA" id="ARBA00022777"/>
    </source>
</evidence>
<dbReference type="InterPro" id="IPR003594">
    <property type="entry name" value="HATPase_dom"/>
</dbReference>
<dbReference type="PROSITE" id="PS50109">
    <property type="entry name" value="HIS_KIN"/>
    <property type="match status" value="1"/>
</dbReference>
<feature type="domain" description="PAS" evidence="8">
    <location>
        <begin position="914"/>
        <end position="952"/>
    </location>
</feature>
<dbReference type="STRING" id="1123029.SAMN02745172_01118"/>
<sequence length="1274" mass="130478">MAATIPADGTRESHLARFLALTAHPVVGGQAAERRMVFVLDQAATQILWYNAAAARFCEFTAGLSPAPSNPRASALLSAVGRHLAVRFLMQPGLVRLRVFVDFRPVGFLCRLQMLRLQGGEPALAVTVIEPASSGGEDEAASLAAFCPLVAGDGFALVVDAAGAIVAEAGAVEIAEVFGGRSAIAGLAASGGSPSGAALRRMLLGDTGLRLVIAAPAERPPAASAQAKGDATAQRPPAAATARPSAAADASTGAGDSGTSLSAVRTALSAGTPASIAQAAPALPRPRRFSWQTDSRGRFTFVSTELAEVVGQAQSAIVGHRWDEVAAAFGLDPDGRIASAFDLGQTWSGVRVLWPRADGWRVPVNLSALSVRDAGGAFRGFRGSGLALVALAEPSDVPFGSLAPETDDDAPTRPVADGTEAPAAAAEASGVPFAAEPEATERRAAETADEIVPGMAVEVPSEPAAASPNPVGDDGSSAARDDDTAQDDDGRDDDGFARDAIAGAVPSPITGTDAAEADDVEPDDREPDQVELDHVELDRAEADNGASDHVAQDVSVADEACAGGPEARPDDLPTAGGSDQPDFDEERPPWGDGGEPPSSLESADLFADERPGMDAVAGEGDGHAAGRLSRPEWEAFRQVAAALGARFAGDEDESAKPDAGPGAPTPADTPVAMPKPPEEPAAALEMSILDRLPVGLAICRDSDVPYANAAILNLLGYADREAFVAAGGFDTLFVEPSEADADSRLLRARRADGSDVPVDARMLAVPWGGARALLVVLQPARPARAVIAVRAPGATGEGEATAVAGVLPPVDAPDTEPPLAEAAATAASSTATSSGAPAEAESPAAEAPPAASLPVDRPEAAVAASDRSPPDVAPAAPVPVVTGSMFEAAKPATRTAGAVAQQPAPEPAGEADAVLDALPDAVVVVDRRCAVVTVNRAAERLFGRTRAALRGEAVGRLVSALGRGTLEAAIATMIDAVVPSNAIHDLEAVGRSGDGEDVPLMIGFGRFGEGLGARVCLTLRDVGVWKRTEAALAAATRVAEQASAQKSDFLARITHEIRTPLNAIIGFAEVMLEERLGPIGTPRYRDYLRDIRSSGGHILSLVNDLLDLAKIEAGRAELDLEPVALNAVVRECVGLMQPEAGSERVIIRTSLAGTLPTILADRRSIKQIVLNILSNAVKFNVEGGQVILSTSCDETGAVVFRCRDTGIGMSPEEVVVAMEPFRRLGGARRGGTGLGLPLTKALAEANGAGFALQSEPRRGTLVEIRFSTADAAAA</sequence>
<keyword evidence="5" id="KW-0418">Kinase</keyword>
<protein>
    <recommendedName>
        <fullName evidence="2">histidine kinase</fullName>
        <ecNumber evidence="2">2.7.13.3</ecNumber>
    </recommendedName>
</protein>
<dbReference type="InterPro" id="IPR036097">
    <property type="entry name" value="HisK_dim/P_sf"/>
</dbReference>
<dbReference type="PROSITE" id="PS50112">
    <property type="entry name" value="PAS"/>
    <property type="match status" value="1"/>
</dbReference>
<dbReference type="Proteomes" id="UP000186406">
    <property type="component" value="Unassembled WGS sequence"/>
</dbReference>
<dbReference type="InterPro" id="IPR005467">
    <property type="entry name" value="His_kinase_dom"/>
</dbReference>
<evidence type="ECO:0000313" key="10">
    <source>
        <dbReference type="Proteomes" id="UP000186406"/>
    </source>
</evidence>
<proteinExistence type="predicted"/>
<feature type="compositionally biased region" description="Low complexity" evidence="6">
    <location>
        <begin position="817"/>
        <end position="854"/>
    </location>
</feature>
<evidence type="ECO:0000256" key="2">
    <source>
        <dbReference type="ARBA" id="ARBA00012438"/>
    </source>
</evidence>
<dbReference type="SMART" id="SM00387">
    <property type="entry name" value="HATPase_c"/>
    <property type="match status" value="1"/>
</dbReference>
<gene>
    <name evidence="9" type="ORF">SAMN02745172_01118</name>
</gene>
<dbReference type="PANTHER" id="PTHR43047:SF72">
    <property type="entry name" value="OSMOSENSING HISTIDINE PROTEIN KINASE SLN1"/>
    <property type="match status" value="1"/>
</dbReference>
<dbReference type="GO" id="GO:0005886">
    <property type="term" value="C:plasma membrane"/>
    <property type="evidence" value="ECO:0007669"/>
    <property type="project" value="TreeGrafter"/>
</dbReference>
<keyword evidence="4" id="KW-0808">Transferase</keyword>
<dbReference type="InterPro" id="IPR003661">
    <property type="entry name" value="HisK_dim/P_dom"/>
</dbReference>
<comment type="catalytic activity">
    <reaction evidence="1">
        <text>ATP + protein L-histidine = ADP + protein N-phospho-L-histidine.</text>
        <dbReference type="EC" id="2.7.13.3"/>
    </reaction>
</comment>
<accession>A0A1M7ZCM4</accession>
<dbReference type="InterPro" id="IPR000014">
    <property type="entry name" value="PAS"/>
</dbReference>
<evidence type="ECO:0000256" key="3">
    <source>
        <dbReference type="ARBA" id="ARBA00022553"/>
    </source>
</evidence>
<dbReference type="Pfam" id="PF00512">
    <property type="entry name" value="HisKA"/>
    <property type="match status" value="1"/>
</dbReference>
<dbReference type="CDD" id="cd00082">
    <property type="entry name" value="HisKA"/>
    <property type="match status" value="1"/>
</dbReference>
<evidence type="ECO:0000313" key="9">
    <source>
        <dbReference type="EMBL" id="SHO62648.1"/>
    </source>
</evidence>
<dbReference type="AlphaFoldDB" id="A0A1M7ZCM4"/>
<evidence type="ECO:0000259" key="7">
    <source>
        <dbReference type="PROSITE" id="PS50109"/>
    </source>
</evidence>
<feature type="compositionally biased region" description="Low complexity" evidence="6">
    <location>
        <begin position="414"/>
        <end position="437"/>
    </location>
</feature>
<dbReference type="GO" id="GO:0000155">
    <property type="term" value="F:phosphorelay sensor kinase activity"/>
    <property type="evidence" value="ECO:0007669"/>
    <property type="project" value="InterPro"/>
</dbReference>
<feature type="compositionally biased region" description="Low complexity" evidence="6">
    <location>
        <begin position="657"/>
        <end position="672"/>
    </location>
</feature>
<dbReference type="InterPro" id="IPR004358">
    <property type="entry name" value="Sig_transdc_His_kin-like_C"/>
</dbReference>
<feature type="region of interest" description="Disordered" evidence="6">
    <location>
        <begin position="399"/>
        <end position="446"/>
    </location>
</feature>
<dbReference type="SUPFAM" id="SSF55874">
    <property type="entry name" value="ATPase domain of HSP90 chaperone/DNA topoisomerase II/histidine kinase"/>
    <property type="match status" value="1"/>
</dbReference>
<dbReference type="SMART" id="SM00091">
    <property type="entry name" value="PAS"/>
    <property type="match status" value="3"/>
</dbReference>
<dbReference type="Pfam" id="PF13426">
    <property type="entry name" value="PAS_9"/>
    <property type="match status" value="1"/>
</dbReference>
<evidence type="ECO:0000259" key="8">
    <source>
        <dbReference type="PROSITE" id="PS50112"/>
    </source>
</evidence>
<dbReference type="EMBL" id="FRXO01000002">
    <property type="protein sequence ID" value="SHO62648.1"/>
    <property type="molecule type" value="Genomic_DNA"/>
</dbReference>
<reference evidence="9 10" key="1">
    <citation type="submission" date="2016-12" db="EMBL/GenBank/DDBJ databases">
        <authorList>
            <person name="Song W.-J."/>
            <person name="Kurnit D.M."/>
        </authorList>
    </citation>
    <scope>NUCLEOTIDE SEQUENCE [LARGE SCALE GENOMIC DNA]</scope>
    <source>
        <strain evidence="9 10">DSM 19599</strain>
    </source>
</reference>
<dbReference type="SUPFAM" id="SSF47384">
    <property type="entry name" value="Homodimeric domain of signal transducing histidine kinase"/>
    <property type="match status" value="1"/>
</dbReference>
<keyword evidence="3" id="KW-0597">Phosphoprotein</keyword>
<evidence type="ECO:0000256" key="6">
    <source>
        <dbReference type="SAM" id="MobiDB-lite"/>
    </source>
</evidence>
<dbReference type="OrthoDB" id="9801651at2"/>
<dbReference type="Pfam" id="PF13188">
    <property type="entry name" value="PAS_8"/>
    <property type="match status" value="1"/>
</dbReference>
<keyword evidence="10" id="KW-1185">Reference proteome</keyword>
<feature type="region of interest" description="Disordered" evidence="6">
    <location>
        <begin position="648"/>
        <end position="675"/>
    </location>
</feature>
<dbReference type="NCBIfam" id="TIGR00229">
    <property type="entry name" value="sensory_box"/>
    <property type="match status" value="1"/>
</dbReference>
<dbReference type="Pfam" id="PF02518">
    <property type="entry name" value="HATPase_c"/>
    <property type="match status" value="1"/>
</dbReference>
<dbReference type="GO" id="GO:0009927">
    <property type="term" value="F:histidine phosphotransfer kinase activity"/>
    <property type="evidence" value="ECO:0007669"/>
    <property type="project" value="TreeGrafter"/>
</dbReference>
<evidence type="ECO:0000256" key="1">
    <source>
        <dbReference type="ARBA" id="ARBA00000085"/>
    </source>
</evidence>
<feature type="region of interest" description="Disordered" evidence="6">
    <location>
        <begin position="220"/>
        <end position="258"/>
    </location>
</feature>
<dbReference type="PRINTS" id="PR00344">
    <property type="entry name" value="BCTRLSENSOR"/>
</dbReference>
<feature type="domain" description="Histidine kinase" evidence="7">
    <location>
        <begin position="1052"/>
        <end position="1270"/>
    </location>
</feature>
<dbReference type="InterPro" id="IPR036890">
    <property type="entry name" value="HATPase_C_sf"/>
</dbReference>
<dbReference type="Gene3D" id="3.30.565.10">
    <property type="entry name" value="Histidine kinase-like ATPase, C-terminal domain"/>
    <property type="match status" value="1"/>
</dbReference>
<dbReference type="PANTHER" id="PTHR43047">
    <property type="entry name" value="TWO-COMPONENT HISTIDINE PROTEIN KINASE"/>
    <property type="match status" value="1"/>
</dbReference>
<feature type="region of interest" description="Disordered" evidence="6">
    <location>
        <begin position="807"/>
        <end position="876"/>
    </location>
</feature>
<dbReference type="InterPro" id="IPR035965">
    <property type="entry name" value="PAS-like_dom_sf"/>
</dbReference>
<dbReference type="SUPFAM" id="SSF55785">
    <property type="entry name" value="PYP-like sensor domain (PAS domain)"/>
    <property type="match status" value="2"/>
</dbReference>
<dbReference type="RefSeq" id="WP_139282430.1">
    <property type="nucleotide sequence ID" value="NZ_FRXO01000002.1"/>
</dbReference>
<dbReference type="Gene3D" id="3.30.450.20">
    <property type="entry name" value="PAS domain"/>
    <property type="match status" value="2"/>
</dbReference>